<organism evidence="3 4">
    <name type="scientific">Ditylenchus dipsaci</name>
    <dbReference type="NCBI Taxonomy" id="166011"/>
    <lineage>
        <taxon>Eukaryota</taxon>
        <taxon>Metazoa</taxon>
        <taxon>Ecdysozoa</taxon>
        <taxon>Nematoda</taxon>
        <taxon>Chromadorea</taxon>
        <taxon>Rhabditida</taxon>
        <taxon>Tylenchina</taxon>
        <taxon>Tylenchomorpha</taxon>
        <taxon>Sphaerularioidea</taxon>
        <taxon>Anguinidae</taxon>
        <taxon>Anguininae</taxon>
        <taxon>Ditylenchus</taxon>
    </lineage>
</organism>
<evidence type="ECO:0000256" key="1">
    <source>
        <dbReference type="SAM" id="MobiDB-lite"/>
    </source>
</evidence>
<dbReference type="SMART" id="SM00240">
    <property type="entry name" value="FHA"/>
    <property type="match status" value="1"/>
</dbReference>
<evidence type="ECO:0000259" key="2">
    <source>
        <dbReference type="PROSITE" id="PS50006"/>
    </source>
</evidence>
<accession>A0A915DJ88</accession>
<dbReference type="Pfam" id="PF00498">
    <property type="entry name" value="FHA"/>
    <property type="match status" value="1"/>
</dbReference>
<dbReference type="AlphaFoldDB" id="A0A915DJ88"/>
<dbReference type="Gene3D" id="2.60.200.20">
    <property type="match status" value="1"/>
</dbReference>
<protein>
    <submittedName>
        <fullName evidence="4">FHA domain-containing protein</fullName>
    </submittedName>
</protein>
<feature type="compositionally biased region" description="Basic and acidic residues" evidence="1">
    <location>
        <begin position="1"/>
        <end position="56"/>
    </location>
</feature>
<dbReference type="Proteomes" id="UP000887574">
    <property type="component" value="Unplaced"/>
</dbReference>
<evidence type="ECO:0000313" key="3">
    <source>
        <dbReference type="Proteomes" id="UP000887574"/>
    </source>
</evidence>
<proteinExistence type="predicted"/>
<reference evidence="4" key="1">
    <citation type="submission" date="2022-11" db="UniProtKB">
        <authorList>
            <consortium name="WormBaseParasite"/>
        </authorList>
    </citation>
    <scope>IDENTIFICATION</scope>
</reference>
<feature type="compositionally biased region" description="Basic and acidic residues" evidence="1">
    <location>
        <begin position="63"/>
        <end position="98"/>
    </location>
</feature>
<name>A0A915DJ88_9BILA</name>
<dbReference type="InterPro" id="IPR050923">
    <property type="entry name" value="Cell_Proc_Reg/RNA_Proc"/>
</dbReference>
<dbReference type="PROSITE" id="PS50006">
    <property type="entry name" value="FHA_DOMAIN"/>
    <property type="match status" value="1"/>
</dbReference>
<dbReference type="SUPFAM" id="SSF49879">
    <property type="entry name" value="SMAD/FHA domain"/>
    <property type="match status" value="1"/>
</dbReference>
<feature type="region of interest" description="Disordered" evidence="1">
    <location>
        <begin position="1"/>
        <end position="106"/>
    </location>
</feature>
<evidence type="ECO:0000313" key="4">
    <source>
        <dbReference type="WBParaSite" id="jg20041"/>
    </source>
</evidence>
<feature type="domain" description="FHA" evidence="2">
    <location>
        <begin position="155"/>
        <end position="218"/>
    </location>
</feature>
<keyword evidence="3" id="KW-1185">Reference proteome</keyword>
<dbReference type="WBParaSite" id="jg20041">
    <property type="protein sequence ID" value="jg20041"/>
    <property type="gene ID" value="jg20041"/>
</dbReference>
<dbReference type="PANTHER" id="PTHR23308">
    <property type="entry name" value="NUCLEAR INHIBITOR OF PROTEIN PHOSPHATASE-1"/>
    <property type="match status" value="1"/>
</dbReference>
<dbReference type="InterPro" id="IPR000253">
    <property type="entry name" value="FHA_dom"/>
</dbReference>
<sequence length="258" mass="30725">MGRENDSKRRNEDARRQERQIPFSKIEKISPRRCEPFERDNDRPGPRRDNRDRNNRDTSPNFPKDKMGRGMKREWKSPEKWDKSSSKFKTESDEEKPSFEPSGKLAADTNTYKGVVIKYNEPPEAKLPKIRWRLYPFRVWEESMPVIYVHRQSAYLIGRDRKIADFPIDHPSCSKQHAALQYRSMPYVRGDGTHSRRTRPYIIDLKSGNGTYLNGQRIEAQSTREFVVLNEIHWMERMTRTQKKKKGWTLILLVQKRN</sequence>
<dbReference type="InterPro" id="IPR008984">
    <property type="entry name" value="SMAD_FHA_dom_sf"/>
</dbReference>